<keyword evidence="3" id="KW-1185">Reference proteome</keyword>
<sequence length="379" mass="43129">MFEVNEEEAHLRAKQSARLDVELLCSKLEAYKREQDFVLIRRGKRDALRSGRFMPQVAAKQFTATATPLQQDSTRKKHIPPRRESASEPITRSGPLEQDHCYTAMSFGGRDNHATAAVVEEKMGGTGKEFRRRGSKSKDLCAEQHEATNDLLPATRTTRAVTSQSLRHSLIPRAELWSRPLLPRRHSSKNLGAQSDHSTRKLNERQVNQHVDAKEPCYGVYRPGDAARRRSLCEDARTENNRTIVSHDHFTTHALQDTLLYHSLEPYAKTPLPVLEESARTSQSLQRPELLPSDRPDWCQRSQNGNSPRLLHIFSRSQKAADDAYVGRKHIEIPVRGLSEVPDRPVVENGHLIADAVKIIKDQERLRKRHSVVAFFKNL</sequence>
<dbReference type="OrthoDB" id="3910151at2759"/>
<evidence type="ECO:0000313" key="2">
    <source>
        <dbReference type="EMBL" id="KAF2210959.1"/>
    </source>
</evidence>
<accession>A0A6A6FBW0</accession>
<feature type="region of interest" description="Disordered" evidence="1">
    <location>
        <begin position="276"/>
        <end position="299"/>
    </location>
</feature>
<evidence type="ECO:0000256" key="1">
    <source>
        <dbReference type="SAM" id="MobiDB-lite"/>
    </source>
</evidence>
<reference evidence="2" key="1">
    <citation type="journal article" date="2020" name="Stud. Mycol.">
        <title>101 Dothideomycetes genomes: a test case for predicting lifestyles and emergence of pathogens.</title>
        <authorList>
            <person name="Haridas S."/>
            <person name="Albert R."/>
            <person name="Binder M."/>
            <person name="Bloem J."/>
            <person name="Labutti K."/>
            <person name="Salamov A."/>
            <person name="Andreopoulos B."/>
            <person name="Baker S."/>
            <person name="Barry K."/>
            <person name="Bills G."/>
            <person name="Bluhm B."/>
            <person name="Cannon C."/>
            <person name="Castanera R."/>
            <person name="Culley D."/>
            <person name="Daum C."/>
            <person name="Ezra D."/>
            <person name="Gonzalez J."/>
            <person name="Henrissat B."/>
            <person name="Kuo A."/>
            <person name="Liang C."/>
            <person name="Lipzen A."/>
            <person name="Lutzoni F."/>
            <person name="Magnuson J."/>
            <person name="Mondo S."/>
            <person name="Nolan M."/>
            <person name="Ohm R."/>
            <person name="Pangilinan J."/>
            <person name="Park H.-J."/>
            <person name="Ramirez L."/>
            <person name="Alfaro M."/>
            <person name="Sun H."/>
            <person name="Tritt A."/>
            <person name="Yoshinaga Y."/>
            <person name="Zwiers L.-H."/>
            <person name="Turgeon B."/>
            <person name="Goodwin S."/>
            <person name="Spatafora J."/>
            <person name="Crous P."/>
            <person name="Grigoriev I."/>
        </authorList>
    </citation>
    <scope>NUCLEOTIDE SEQUENCE</scope>
    <source>
        <strain evidence="2">SCOH1-5</strain>
    </source>
</reference>
<feature type="region of interest" description="Disordered" evidence="1">
    <location>
        <begin position="181"/>
        <end position="202"/>
    </location>
</feature>
<dbReference type="AlphaFoldDB" id="A0A6A6FBW0"/>
<name>A0A6A6FBW0_9PEZI</name>
<proteinExistence type="predicted"/>
<feature type="compositionally biased region" description="Polar residues" evidence="1">
    <location>
        <begin position="63"/>
        <end position="72"/>
    </location>
</feature>
<organism evidence="2 3">
    <name type="scientific">Cercospora zeae-maydis SCOH1-5</name>
    <dbReference type="NCBI Taxonomy" id="717836"/>
    <lineage>
        <taxon>Eukaryota</taxon>
        <taxon>Fungi</taxon>
        <taxon>Dikarya</taxon>
        <taxon>Ascomycota</taxon>
        <taxon>Pezizomycotina</taxon>
        <taxon>Dothideomycetes</taxon>
        <taxon>Dothideomycetidae</taxon>
        <taxon>Mycosphaerellales</taxon>
        <taxon>Mycosphaerellaceae</taxon>
        <taxon>Cercospora</taxon>
    </lineage>
</organism>
<gene>
    <name evidence="2" type="ORF">CERZMDRAFT_99130</name>
</gene>
<evidence type="ECO:0000313" key="3">
    <source>
        <dbReference type="Proteomes" id="UP000799539"/>
    </source>
</evidence>
<protein>
    <submittedName>
        <fullName evidence="2">Uncharacterized protein</fullName>
    </submittedName>
</protein>
<dbReference type="Proteomes" id="UP000799539">
    <property type="component" value="Unassembled WGS sequence"/>
</dbReference>
<feature type="region of interest" description="Disordered" evidence="1">
    <location>
        <begin position="63"/>
        <end position="96"/>
    </location>
</feature>
<dbReference type="EMBL" id="ML992679">
    <property type="protein sequence ID" value="KAF2210959.1"/>
    <property type="molecule type" value="Genomic_DNA"/>
</dbReference>